<dbReference type="AlphaFoldDB" id="A0A564ZDB6"/>
<gene>
    <name evidence="2" type="ORF">WMSIL1_LOCUS14806</name>
</gene>
<evidence type="ECO:0000313" key="3">
    <source>
        <dbReference type="Proteomes" id="UP000321570"/>
    </source>
</evidence>
<proteinExistence type="predicted"/>
<protein>
    <submittedName>
        <fullName evidence="2">Uncharacterized protein</fullName>
    </submittedName>
</protein>
<dbReference type="Proteomes" id="UP000321570">
    <property type="component" value="Unassembled WGS sequence"/>
</dbReference>
<feature type="region of interest" description="Disordered" evidence="1">
    <location>
        <begin position="1"/>
        <end position="46"/>
    </location>
</feature>
<accession>A0A564ZDB6</accession>
<evidence type="ECO:0000256" key="1">
    <source>
        <dbReference type="SAM" id="MobiDB-lite"/>
    </source>
</evidence>
<reference evidence="2 3" key="1">
    <citation type="submission" date="2019-07" db="EMBL/GenBank/DDBJ databases">
        <authorList>
            <person name="Jastrzebski P J."/>
            <person name="Paukszto L."/>
            <person name="Jastrzebski P J."/>
        </authorList>
    </citation>
    <scope>NUCLEOTIDE SEQUENCE [LARGE SCALE GENOMIC DNA]</scope>
    <source>
        <strain evidence="2 3">WMS-il1</strain>
    </source>
</reference>
<name>A0A564ZDB6_HYMDI</name>
<sequence>MRPANSRPGGIYSPPSLMGHFASPNPQRQPLAPASTTTRPLTNIFNPLSTFPKSSKRLPCGLMDLLMQQRPSSQRGNNNIDASKSSVNQVSLIQFRWEFLQLFQCLTEY</sequence>
<evidence type="ECO:0000313" key="2">
    <source>
        <dbReference type="EMBL" id="VUZ57359.1"/>
    </source>
</evidence>
<organism evidence="2 3">
    <name type="scientific">Hymenolepis diminuta</name>
    <name type="common">Rat tapeworm</name>
    <dbReference type="NCBI Taxonomy" id="6216"/>
    <lineage>
        <taxon>Eukaryota</taxon>
        <taxon>Metazoa</taxon>
        <taxon>Spiralia</taxon>
        <taxon>Lophotrochozoa</taxon>
        <taxon>Platyhelminthes</taxon>
        <taxon>Cestoda</taxon>
        <taxon>Eucestoda</taxon>
        <taxon>Cyclophyllidea</taxon>
        <taxon>Hymenolepididae</taxon>
        <taxon>Hymenolepis</taxon>
    </lineage>
</organism>
<dbReference type="EMBL" id="CABIJS010000716">
    <property type="protein sequence ID" value="VUZ57359.1"/>
    <property type="molecule type" value="Genomic_DNA"/>
</dbReference>
<feature type="compositionally biased region" description="Polar residues" evidence="1">
    <location>
        <begin position="24"/>
        <end position="46"/>
    </location>
</feature>
<keyword evidence="3" id="KW-1185">Reference proteome</keyword>